<dbReference type="Gene3D" id="3.30.450.40">
    <property type="match status" value="1"/>
</dbReference>
<dbReference type="Proteomes" id="UP000247569">
    <property type="component" value="Unassembled WGS sequence"/>
</dbReference>
<dbReference type="OrthoDB" id="7466251at2"/>
<dbReference type="SUPFAM" id="SSF55781">
    <property type="entry name" value="GAF domain-like"/>
    <property type="match status" value="1"/>
</dbReference>
<keyword evidence="2" id="KW-1185">Reference proteome</keyword>
<dbReference type="EMBL" id="QJKF01000001">
    <property type="protein sequence ID" value="PXX71615.1"/>
    <property type="molecule type" value="Genomic_DNA"/>
</dbReference>
<comment type="caution">
    <text evidence="1">The sequence shown here is derived from an EMBL/GenBank/DDBJ whole genome shotgun (WGS) entry which is preliminary data.</text>
</comment>
<dbReference type="RefSeq" id="WP_040743608.1">
    <property type="nucleotide sequence ID" value="NZ_QJKF01000001.1"/>
</dbReference>
<protein>
    <recommendedName>
        <fullName evidence="3">ANTAR domain-containing protein</fullName>
    </recommendedName>
</protein>
<sequence length="259" mass="27012">MSETDALTARFMAAVRQEVAAVPRGANQVCALCTQLLPVDRAAVMACTGEQVWEMLGASDDIAAGFAQVQVVACEGPGPQAYLTDAPVLVPDLGAALAAGRWPLLAAAGSGERSGAVFSFPLRRGAIRVGTLDFYTTAPTALDAHGFAAAVHVADLVTVLLLTSVREDSPESATGVETYESNGRGLGPWWTVAESTREIHQATGMVAAQLQVDLATAHAQLVARALSAGQPIAKFAADIVTRRIRFAPNESGDRDWLGS</sequence>
<accession>A0A318KF81</accession>
<evidence type="ECO:0000313" key="2">
    <source>
        <dbReference type="Proteomes" id="UP000247569"/>
    </source>
</evidence>
<evidence type="ECO:0000313" key="1">
    <source>
        <dbReference type="EMBL" id="PXX71615.1"/>
    </source>
</evidence>
<proteinExistence type="predicted"/>
<gene>
    <name evidence="1" type="ORF">DFR70_1011049</name>
</gene>
<dbReference type="AlphaFoldDB" id="A0A318KF81"/>
<reference evidence="1 2" key="1">
    <citation type="submission" date="2018-05" db="EMBL/GenBank/DDBJ databases">
        <title>Genomic Encyclopedia of Type Strains, Phase IV (KMG-IV): sequencing the most valuable type-strain genomes for metagenomic binning, comparative biology and taxonomic classification.</title>
        <authorList>
            <person name="Goeker M."/>
        </authorList>
    </citation>
    <scope>NUCLEOTIDE SEQUENCE [LARGE SCALE GENOMIC DNA]</scope>
    <source>
        <strain evidence="1 2">DSM 44704</strain>
    </source>
</reference>
<evidence type="ECO:0008006" key="3">
    <source>
        <dbReference type="Google" id="ProtNLM"/>
    </source>
</evidence>
<dbReference type="InterPro" id="IPR029016">
    <property type="entry name" value="GAF-like_dom_sf"/>
</dbReference>
<organism evidence="1 2">
    <name type="scientific">Nocardia tenerifensis</name>
    <dbReference type="NCBI Taxonomy" id="228006"/>
    <lineage>
        <taxon>Bacteria</taxon>
        <taxon>Bacillati</taxon>
        <taxon>Actinomycetota</taxon>
        <taxon>Actinomycetes</taxon>
        <taxon>Mycobacteriales</taxon>
        <taxon>Nocardiaceae</taxon>
        <taxon>Nocardia</taxon>
    </lineage>
</organism>
<name>A0A318KF81_9NOCA</name>